<dbReference type="PANTHER" id="PTHR23530:SF1">
    <property type="entry name" value="PERMEASE, MAJOR FACILITATOR SUPERFAMILY-RELATED"/>
    <property type="match status" value="1"/>
</dbReference>
<proteinExistence type="predicted"/>
<dbReference type="Proteomes" id="UP001518925">
    <property type="component" value="Unassembled WGS sequence"/>
</dbReference>
<feature type="domain" description="Major facilitator superfamily (MFS) profile" evidence="7">
    <location>
        <begin position="13"/>
        <end position="117"/>
    </location>
</feature>
<evidence type="ECO:0000256" key="2">
    <source>
        <dbReference type="ARBA" id="ARBA00022448"/>
    </source>
</evidence>
<dbReference type="InterPro" id="IPR053160">
    <property type="entry name" value="MFS_DHA3_Transporter"/>
</dbReference>
<evidence type="ECO:0000256" key="3">
    <source>
        <dbReference type="ARBA" id="ARBA00022692"/>
    </source>
</evidence>
<dbReference type="InterPro" id="IPR036259">
    <property type="entry name" value="MFS_trans_sf"/>
</dbReference>
<accession>A0ABS2DFH3</accession>
<dbReference type="InterPro" id="IPR011701">
    <property type="entry name" value="MFS"/>
</dbReference>
<feature type="transmembrane region" description="Helical" evidence="6">
    <location>
        <begin position="44"/>
        <end position="66"/>
    </location>
</feature>
<comment type="caution">
    <text evidence="8">The sequence shown here is derived from an EMBL/GenBank/DDBJ whole genome shotgun (WGS) entry which is preliminary data.</text>
</comment>
<name>A0ABS2DFH3_9BACI</name>
<evidence type="ECO:0000313" key="9">
    <source>
        <dbReference type="Proteomes" id="UP001518925"/>
    </source>
</evidence>
<keyword evidence="5 6" id="KW-0472">Membrane</keyword>
<reference evidence="8 9" key="1">
    <citation type="submission" date="2021-02" db="EMBL/GenBank/DDBJ databases">
        <title>Bacillus sp. RD4P76, an endophyte from a halophyte.</title>
        <authorList>
            <person name="Sun J.-Q."/>
        </authorList>
    </citation>
    <scope>NUCLEOTIDE SEQUENCE [LARGE SCALE GENOMIC DNA]</scope>
    <source>
        <strain evidence="8 9">RD4P76</strain>
    </source>
</reference>
<dbReference type="PANTHER" id="PTHR23530">
    <property type="entry name" value="TRANSPORT PROTEIN-RELATED"/>
    <property type="match status" value="1"/>
</dbReference>
<organism evidence="8 9">
    <name type="scientific">Bacillus suaedaesalsae</name>
    <dbReference type="NCBI Taxonomy" id="2810349"/>
    <lineage>
        <taxon>Bacteria</taxon>
        <taxon>Bacillati</taxon>
        <taxon>Bacillota</taxon>
        <taxon>Bacilli</taxon>
        <taxon>Bacillales</taxon>
        <taxon>Bacillaceae</taxon>
        <taxon>Bacillus</taxon>
    </lineage>
</organism>
<dbReference type="Pfam" id="PF07690">
    <property type="entry name" value="MFS_1"/>
    <property type="match status" value="1"/>
</dbReference>
<dbReference type="EMBL" id="JAFELM010000020">
    <property type="protein sequence ID" value="MBM6617225.1"/>
    <property type="molecule type" value="Genomic_DNA"/>
</dbReference>
<dbReference type="PROSITE" id="PS00216">
    <property type="entry name" value="SUGAR_TRANSPORT_1"/>
    <property type="match status" value="1"/>
</dbReference>
<dbReference type="Gene3D" id="1.20.1250.20">
    <property type="entry name" value="MFS general substrate transporter like domains"/>
    <property type="match status" value="1"/>
</dbReference>
<evidence type="ECO:0000259" key="7">
    <source>
        <dbReference type="PROSITE" id="PS50850"/>
    </source>
</evidence>
<dbReference type="SUPFAM" id="SSF103473">
    <property type="entry name" value="MFS general substrate transporter"/>
    <property type="match status" value="1"/>
</dbReference>
<keyword evidence="3 6" id="KW-0812">Transmembrane</keyword>
<protein>
    <submittedName>
        <fullName evidence="8">MFS transporter</fullName>
    </submittedName>
</protein>
<comment type="subcellular location">
    <subcellularLocation>
        <location evidence="1">Cell membrane</location>
        <topology evidence="1">Multi-pass membrane protein</topology>
    </subcellularLocation>
</comment>
<sequence>MKTLYKYKEMFGVRNVRILTLVTFFYSLTFYTTIYTIFLKERGLSYFEIFLLESILSAAIFIFEIPSGKLADKFGRKKLVILSVFLYAVSSFILAFSHHYFWFVVEAICYGIGIAAM</sequence>
<dbReference type="PROSITE" id="PS50850">
    <property type="entry name" value="MFS"/>
    <property type="match status" value="1"/>
</dbReference>
<keyword evidence="9" id="KW-1185">Reference proteome</keyword>
<evidence type="ECO:0000256" key="1">
    <source>
        <dbReference type="ARBA" id="ARBA00004651"/>
    </source>
</evidence>
<evidence type="ECO:0000256" key="4">
    <source>
        <dbReference type="ARBA" id="ARBA00022989"/>
    </source>
</evidence>
<dbReference type="InterPro" id="IPR020846">
    <property type="entry name" value="MFS_dom"/>
</dbReference>
<dbReference type="InterPro" id="IPR005829">
    <property type="entry name" value="Sugar_transporter_CS"/>
</dbReference>
<evidence type="ECO:0000313" key="8">
    <source>
        <dbReference type="EMBL" id="MBM6617225.1"/>
    </source>
</evidence>
<evidence type="ECO:0000256" key="6">
    <source>
        <dbReference type="SAM" id="Phobius"/>
    </source>
</evidence>
<feature type="transmembrane region" description="Helical" evidence="6">
    <location>
        <begin position="78"/>
        <end position="94"/>
    </location>
</feature>
<evidence type="ECO:0000256" key="5">
    <source>
        <dbReference type="ARBA" id="ARBA00023136"/>
    </source>
</evidence>
<feature type="transmembrane region" description="Helical" evidence="6">
    <location>
        <begin position="16"/>
        <end position="38"/>
    </location>
</feature>
<keyword evidence="4 6" id="KW-1133">Transmembrane helix</keyword>
<keyword evidence="2" id="KW-0813">Transport</keyword>
<gene>
    <name evidence="8" type="ORF">JR050_05990</name>
</gene>